<dbReference type="AlphaFoldDB" id="A0A2Z6MF89"/>
<organism evidence="1 2">
    <name type="scientific">Trifolium subterraneum</name>
    <name type="common">Subterranean clover</name>
    <dbReference type="NCBI Taxonomy" id="3900"/>
    <lineage>
        <taxon>Eukaryota</taxon>
        <taxon>Viridiplantae</taxon>
        <taxon>Streptophyta</taxon>
        <taxon>Embryophyta</taxon>
        <taxon>Tracheophyta</taxon>
        <taxon>Spermatophyta</taxon>
        <taxon>Magnoliopsida</taxon>
        <taxon>eudicotyledons</taxon>
        <taxon>Gunneridae</taxon>
        <taxon>Pentapetalae</taxon>
        <taxon>rosids</taxon>
        <taxon>fabids</taxon>
        <taxon>Fabales</taxon>
        <taxon>Fabaceae</taxon>
        <taxon>Papilionoideae</taxon>
        <taxon>50 kb inversion clade</taxon>
        <taxon>NPAAA clade</taxon>
        <taxon>Hologalegina</taxon>
        <taxon>IRL clade</taxon>
        <taxon>Trifolieae</taxon>
        <taxon>Trifolium</taxon>
    </lineage>
</organism>
<dbReference type="Proteomes" id="UP000242715">
    <property type="component" value="Unassembled WGS sequence"/>
</dbReference>
<keyword evidence="2" id="KW-1185">Reference proteome</keyword>
<dbReference type="EMBL" id="DF973284">
    <property type="protein sequence ID" value="GAU24102.1"/>
    <property type="molecule type" value="Genomic_DNA"/>
</dbReference>
<name>A0A2Z6MF89_TRISU</name>
<protein>
    <submittedName>
        <fullName evidence="1">Uncharacterized protein</fullName>
    </submittedName>
</protein>
<proteinExistence type="predicted"/>
<gene>
    <name evidence="1" type="ORF">TSUD_388950</name>
</gene>
<reference evidence="2" key="1">
    <citation type="journal article" date="2017" name="Front. Plant Sci.">
        <title>Climate Clever Clovers: New Paradigm to Reduce the Environmental Footprint of Ruminants by Breeding Low Methanogenic Forages Utilizing Haplotype Variation.</title>
        <authorList>
            <person name="Kaur P."/>
            <person name="Appels R."/>
            <person name="Bayer P.E."/>
            <person name="Keeble-Gagnere G."/>
            <person name="Wang J."/>
            <person name="Hirakawa H."/>
            <person name="Shirasawa K."/>
            <person name="Vercoe P."/>
            <person name="Stefanova K."/>
            <person name="Durmic Z."/>
            <person name="Nichols P."/>
            <person name="Revell C."/>
            <person name="Isobe S.N."/>
            <person name="Edwards D."/>
            <person name="Erskine W."/>
        </authorList>
    </citation>
    <scope>NUCLEOTIDE SEQUENCE [LARGE SCALE GENOMIC DNA]</scope>
    <source>
        <strain evidence="2">cv. Daliak</strain>
    </source>
</reference>
<evidence type="ECO:0000313" key="1">
    <source>
        <dbReference type="EMBL" id="GAU24102.1"/>
    </source>
</evidence>
<sequence length="86" mass="9847">MCKVAFELGKSCLFPLPPYHYDFGFLDAELRLDFDFKLVLKNTKGSVRDDMDKIPGEFGIVERKIANNWMSRVVGAKYLTKFHGGL</sequence>
<accession>A0A2Z6MF89</accession>
<evidence type="ECO:0000313" key="2">
    <source>
        <dbReference type="Proteomes" id="UP000242715"/>
    </source>
</evidence>